<reference evidence="5 6" key="1">
    <citation type="journal article" date="2022" name="Nat. Ecol. Evol.">
        <title>A masculinizing supergene underlies an exaggerated male reproductive morph in a spider.</title>
        <authorList>
            <person name="Hendrickx F."/>
            <person name="De Corte Z."/>
            <person name="Sonet G."/>
            <person name="Van Belleghem S.M."/>
            <person name="Kostlbacher S."/>
            <person name="Vangestel C."/>
        </authorList>
    </citation>
    <scope>NUCLEOTIDE SEQUENCE [LARGE SCALE GENOMIC DNA]</scope>
    <source>
        <strain evidence="5">W744_W776</strain>
    </source>
</reference>
<feature type="compositionally biased region" description="Polar residues" evidence="3">
    <location>
        <begin position="269"/>
        <end position="286"/>
    </location>
</feature>
<accession>A0AAV6U4F0</accession>
<feature type="compositionally biased region" description="Low complexity" evidence="3">
    <location>
        <begin position="387"/>
        <end position="397"/>
    </location>
</feature>
<dbReference type="PANTHER" id="PTHR12433:SF11">
    <property type="entry name" value="MEDIATOR OF RNA POLYMERASE II TRANSCRIPTION SUBUNIT 25"/>
    <property type="match status" value="1"/>
</dbReference>
<dbReference type="GO" id="GO:0045944">
    <property type="term" value="P:positive regulation of transcription by RNA polymerase II"/>
    <property type="evidence" value="ECO:0007669"/>
    <property type="project" value="TreeGrafter"/>
</dbReference>
<dbReference type="InterPro" id="IPR021419">
    <property type="entry name" value="Mediator_Med25_VWA"/>
</dbReference>
<evidence type="ECO:0000256" key="3">
    <source>
        <dbReference type="SAM" id="MobiDB-lite"/>
    </source>
</evidence>
<dbReference type="AlphaFoldDB" id="A0AAV6U4F0"/>
<dbReference type="GO" id="GO:0005667">
    <property type="term" value="C:transcription regulator complex"/>
    <property type="evidence" value="ECO:0007669"/>
    <property type="project" value="TreeGrafter"/>
</dbReference>
<evidence type="ECO:0000259" key="4">
    <source>
        <dbReference type="Pfam" id="PF11265"/>
    </source>
</evidence>
<dbReference type="EMBL" id="JAFNEN010000696">
    <property type="protein sequence ID" value="KAG8178436.1"/>
    <property type="molecule type" value="Genomic_DNA"/>
</dbReference>
<feature type="region of interest" description="Disordered" evidence="3">
    <location>
        <begin position="227"/>
        <end position="414"/>
    </location>
</feature>
<evidence type="ECO:0000256" key="2">
    <source>
        <dbReference type="ARBA" id="ARBA00019694"/>
    </source>
</evidence>
<evidence type="ECO:0000313" key="6">
    <source>
        <dbReference type="Proteomes" id="UP000827092"/>
    </source>
</evidence>
<feature type="region of interest" description="Disordered" evidence="3">
    <location>
        <begin position="467"/>
        <end position="518"/>
    </location>
</feature>
<proteinExistence type="inferred from homology"/>
<evidence type="ECO:0000256" key="1">
    <source>
        <dbReference type="ARBA" id="ARBA00009102"/>
    </source>
</evidence>
<sequence>MVVADQSNWQADVVFVIEGTANISPYVESLKSNYIIPTLEYFNGSPIDDIDCGCDTNCTMYALVVFMAADCALETASTCFAPTASTNKFLTWMDKVKFIGGAGESHSHVAEGLSTALQVFDDFQTFRESGIPTQKHCILICNSPPYPLPALESSAYSGLMTEELCSLMANRQIHFSVLSPRKIPTLFKMYEKAGGDLQHALTKNYAKDRRHLVLLKGFQLLERPMSPPSLDSKAASNVSVCSPSPATGQKRPATNSPPNPREASGFKQPATQGNYTGLEWSTSEGQTGPMPPQNPIQAGIQAPNPGQMPMGYGQNMPGQPNQSLPQRPGMPNPASHLNSMNQPNPPNVTITNKGPPPHTDGIRPQRGHSPIPTGPPRMQWNQPGNPSSPASTSPTTSVLATQLNMGPSNMPMRHNNPQMPGNPNVSMAQPNMNNPNVMNTARGQLQNLNLRMPNPSGANPLAAQLNHPQPPFGQPQPTSAQQQAAAMAMQSKLGSNNPAMQQGGTAQQGQPGPPAATKDRRTIWQGILDFQEKSNHPQVQGQRVVHSLTCTFSSMVTSSGDSDV</sequence>
<evidence type="ECO:0000313" key="5">
    <source>
        <dbReference type="EMBL" id="KAG8178436.1"/>
    </source>
</evidence>
<dbReference type="PANTHER" id="PTHR12433">
    <property type="entry name" value="MEDIATOR OF RNA POLYMERASE II TRANSCRIPTION SUBUNIT 25"/>
    <property type="match status" value="1"/>
</dbReference>
<feature type="compositionally biased region" description="Polar residues" evidence="3">
    <location>
        <begin position="335"/>
        <end position="352"/>
    </location>
</feature>
<comment type="similarity">
    <text evidence="1">Belongs to the Mediator complex subunit 25 family.</text>
</comment>
<dbReference type="Gene3D" id="2.40.290.30">
    <property type="entry name" value="Mediator complex subunit 25, ACID domain"/>
    <property type="match status" value="1"/>
</dbReference>
<dbReference type="GO" id="GO:0016592">
    <property type="term" value="C:mediator complex"/>
    <property type="evidence" value="ECO:0007669"/>
    <property type="project" value="TreeGrafter"/>
</dbReference>
<feature type="compositionally biased region" description="Polar residues" evidence="3">
    <location>
        <begin position="234"/>
        <end position="254"/>
    </location>
</feature>
<feature type="compositionally biased region" description="Low complexity" evidence="3">
    <location>
        <begin position="498"/>
        <end position="510"/>
    </location>
</feature>
<keyword evidence="6" id="KW-1185">Reference proteome</keyword>
<name>A0AAV6U4F0_9ARAC</name>
<dbReference type="Proteomes" id="UP000827092">
    <property type="component" value="Unassembled WGS sequence"/>
</dbReference>
<feature type="compositionally biased region" description="Polar residues" evidence="3">
    <location>
        <begin position="316"/>
        <end position="325"/>
    </location>
</feature>
<feature type="domain" description="Mediator of RNA polymerase II transcription subunit 25 von Willebrand factor type A" evidence="4">
    <location>
        <begin position="8"/>
        <end position="218"/>
    </location>
</feature>
<protein>
    <recommendedName>
        <fullName evidence="2">Mediator of RNA polymerase II transcription subunit 25</fullName>
    </recommendedName>
</protein>
<dbReference type="Pfam" id="PF11265">
    <property type="entry name" value="Med25_VWA"/>
    <property type="match status" value="1"/>
</dbReference>
<organism evidence="5 6">
    <name type="scientific">Oedothorax gibbosus</name>
    <dbReference type="NCBI Taxonomy" id="931172"/>
    <lineage>
        <taxon>Eukaryota</taxon>
        <taxon>Metazoa</taxon>
        <taxon>Ecdysozoa</taxon>
        <taxon>Arthropoda</taxon>
        <taxon>Chelicerata</taxon>
        <taxon>Arachnida</taxon>
        <taxon>Araneae</taxon>
        <taxon>Araneomorphae</taxon>
        <taxon>Entelegynae</taxon>
        <taxon>Araneoidea</taxon>
        <taxon>Linyphiidae</taxon>
        <taxon>Erigoninae</taxon>
        <taxon>Oedothorax</taxon>
    </lineage>
</organism>
<comment type="caution">
    <text evidence="5">The sequence shown here is derived from an EMBL/GenBank/DDBJ whole genome shotgun (WGS) entry which is preliminary data.</text>
</comment>
<feature type="compositionally biased region" description="Low complexity" evidence="3">
    <location>
        <begin position="475"/>
        <end position="491"/>
    </location>
</feature>
<gene>
    <name evidence="5" type="ORF">JTE90_016108</name>
</gene>
<dbReference type="InterPro" id="IPR038196">
    <property type="entry name" value="Med25_PTOV_sf"/>
</dbReference>
<feature type="compositionally biased region" description="Polar residues" evidence="3">
    <location>
        <begin position="398"/>
        <end position="407"/>
    </location>
</feature>